<dbReference type="GO" id="GO:0005737">
    <property type="term" value="C:cytoplasm"/>
    <property type="evidence" value="ECO:0007669"/>
    <property type="project" value="UniProtKB-SubCell"/>
</dbReference>
<dbReference type="STRING" id="66420.A0A194PKZ5"/>
<dbReference type="GO" id="GO:0004674">
    <property type="term" value="F:protein serine/threonine kinase activity"/>
    <property type="evidence" value="ECO:0007669"/>
    <property type="project" value="UniProtKB-KW"/>
</dbReference>
<evidence type="ECO:0000313" key="20">
    <source>
        <dbReference type="Proteomes" id="UP000053268"/>
    </source>
</evidence>
<gene>
    <name evidence="19" type="ORF">RR46_13167</name>
</gene>
<feature type="region of interest" description="Disordered" evidence="17">
    <location>
        <begin position="1"/>
        <end position="93"/>
    </location>
</feature>
<dbReference type="GO" id="GO:0005524">
    <property type="term" value="F:ATP binding"/>
    <property type="evidence" value="ECO:0007669"/>
    <property type="project" value="UniProtKB-UniRule"/>
</dbReference>
<evidence type="ECO:0000256" key="3">
    <source>
        <dbReference type="ARBA" id="ARBA00008874"/>
    </source>
</evidence>
<evidence type="ECO:0000256" key="9">
    <source>
        <dbReference type="ARBA" id="ARBA00022741"/>
    </source>
</evidence>
<evidence type="ECO:0000256" key="11">
    <source>
        <dbReference type="ARBA" id="ARBA00022840"/>
    </source>
</evidence>
<comment type="catalytic activity">
    <reaction evidence="14">
        <text>L-seryl-[protein] + ATP = O-phospho-L-seryl-[protein] + ADP + H(+)</text>
        <dbReference type="Rhea" id="RHEA:17989"/>
        <dbReference type="Rhea" id="RHEA-COMP:9863"/>
        <dbReference type="Rhea" id="RHEA-COMP:11604"/>
        <dbReference type="ChEBI" id="CHEBI:15378"/>
        <dbReference type="ChEBI" id="CHEBI:29999"/>
        <dbReference type="ChEBI" id="CHEBI:30616"/>
        <dbReference type="ChEBI" id="CHEBI:83421"/>
        <dbReference type="ChEBI" id="CHEBI:456216"/>
        <dbReference type="EC" id="2.7.11.1"/>
    </reaction>
</comment>
<keyword evidence="6" id="KW-0723">Serine/threonine-protein kinase</keyword>
<dbReference type="PROSITE" id="PS50011">
    <property type="entry name" value="PROTEIN_KINASE_DOM"/>
    <property type="match status" value="1"/>
</dbReference>
<keyword evidence="10 19" id="KW-0418">Kinase</keyword>
<dbReference type="InterPro" id="IPR000719">
    <property type="entry name" value="Prot_kinase_dom"/>
</dbReference>
<evidence type="ECO:0000256" key="17">
    <source>
        <dbReference type="SAM" id="MobiDB-lite"/>
    </source>
</evidence>
<dbReference type="EC" id="2.7.11.1" evidence="4"/>
<keyword evidence="16" id="KW-0175">Coiled coil</keyword>
<dbReference type="InterPro" id="IPR017441">
    <property type="entry name" value="Protein_kinase_ATP_BS"/>
</dbReference>
<feature type="binding site" evidence="15">
    <location>
        <position position="133"/>
    </location>
    <ligand>
        <name>ATP</name>
        <dbReference type="ChEBI" id="CHEBI:30616"/>
    </ligand>
</feature>
<dbReference type="FunFam" id="3.30.200.20:FF:000092">
    <property type="entry name" value="Serine/threonine-protein kinase 24"/>
    <property type="match status" value="1"/>
</dbReference>
<evidence type="ECO:0000256" key="7">
    <source>
        <dbReference type="ARBA" id="ARBA00022679"/>
    </source>
</evidence>
<evidence type="ECO:0000256" key="8">
    <source>
        <dbReference type="ARBA" id="ARBA00022723"/>
    </source>
</evidence>
<evidence type="ECO:0000256" key="5">
    <source>
        <dbReference type="ARBA" id="ARBA00022490"/>
    </source>
</evidence>
<proteinExistence type="inferred from homology"/>
<dbReference type="SUPFAM" id="SSF56112">
    <property type="entry name" value="Protein kinase-like (PK-like)"/>
    <property type="match status" value="1"/>
</dbReference>
<sequence length="236" mass="26192">MWGAAVSNPPHYHYVQGPNGAGPQRGPAGPVLSGPGVKHLRPQSSYSLPHGANGPTRWSWSGSNASSFDRRQAKVPPQPARPAPSRPTHVRNNSTYKVDPELIFTKQEKIGKGSFGEVFKGVDNRTQQVVAIKIIDLEEAEDEIEDIQQEIMVLSQCDSPYVTKYYGSYLKKRMNSHEIWDTVSQTYPLWLIHAWIKSLQLWKDILLITSSMPHLANANVGVALNGTENNSLLIVV</sequence>
<evidence type="ECO:0000256" key="13">
    <source>
        <dbReference type="ARBA" id="ARBA00047899"/>
    </source>
</evidence>
<dbReference type="Gene3D" id="3.30.200.20">
    <property type="entry name" value="Phosphorylase Kinase, domain 1"/>
    <property type="match status" value="1"/>
</dbReference>
<dbReference type="PROSITE" id="PS00107">
    <property type="entry name" value="PROTEIN_KINASE_ATP"/>
    <property type="match status" value="1"/>
</dbReference>
<feature type="compositionally biased region" description="Polar residues" evidence="17">
    <location>
        <begin position="56"/>
        <end position="67"/>
    </location>
</feature>
<keyword evidence="20" id="KW-1185">Reference proteome</keyword>
<evidence type="ECO:0000313" key="19">
    <source>
        <dbReference type="EMBL" id="KPI94002.1"/>
    </source>
</evidence>
<comment type="catalytic activity">
    <reaction evidence="13">
        <text>L-threonyl-[protein] + ATP = O-phospho-L-threonyl-[protein] + ADP + H(+)</text>
        <dbReference type="Rhea" id="RHEA:46608"/>
        <dbReference type="Rhea" id="RHEA-COMP:11060"/>
        <dbReference type="Rhea" id="RHEA-COMP:11605"/>
        <dbReference type="ChEBI" id="CHEBI:15378"/>
        <dbReference type="ChEBI" id="CHEBI:30013"/>
        <dbReference type="ChEBI" id="CHEBI:30616"/>
        <dbReference type="ChEBI" id="CHEBI:61977"/>
        <dbReference type="ChEBI" id="CHEBI:456216"/>
        <dbReference type="EC" id="2.7.11.1"/>
    </reaction>
</comment>
<keyword evidence="5" id="KW-0963">Cytoplasm</keyword>
<keyword evidence="11 15" id="KW-0067">ATP-binding</keyword>
<dbReference type="PANTHER" id="PTHR48012">
    <property type="entry name" value="STERILE20-LIKE KINASE, ISOFORM B-RELATED"/>
    <property type="match status" value="1"/>
</dbReference>
<evidence type="ECO:0000256" key="14">
    <source>
        <dbReference type="ARBA" id="ARBA00048679"/>
    </source>
</evidence>
<feature type="coiled-coil region" evidence="16">
    <location>
        <begin position="130"/>
        <end position="157"/>
    </location>
</feature>
<comment type="subcellular location">
    <subcellularLocation>
        <location evidence="2">Cytoplasm</location>
    </subcellularLocation>
</comment>
<evidence type="ECO:0000256" key="1">
    <source>
        <dbReference type="ARBA" id="ARBA00001946"/>
    </source>
</evidence>
<dbReference type="PANTHER" id="PTHR48012:SF10">
    <property type="entry name" value="FI20177P1"/>
    <property type="match status" value="1"/>
</dbReference>
<evidence type="ECO:0000256" key="6">
    <source>
        <dbReference type="ARBA" id="ARBA00022527"/>
    </source>
</evidence>
<dbReference type="AlphaFoldDB" id="A0A194PKZ5"/>
<evidence type="ECO:0000259" key="18">
    <source>
        <dbReference type="PROSITE" id="PS50011"/>
    </source>
</evidence>
<dbReference type="InterPro" id="IPR050629">
    <property type="entry name" value="STE20/SPS1-PAK"/>
</dbReference>
<evidence type="ECO:0000256" key="12">
    <source>
        <dbReference type="ARBA" id="ARBA00022842"/>
    </source>
</evidence>
<keyword evidence="7" id="KW-0808">Transferase</keyword>
<protein>
    <recommendedName>
        <fullName evidence="4">non-specific serine/threonine protein kinase</fullName>
        <ecNumber evidence="4">2.7.11.1</ecNumber>
    </recommendedName>
</protein>
<dbReference type="Proteomes" id="UP000053268">
    <property type="component" value="Unassembled WGS sequence"/>
</dbReference>
<comment type="similarity">
    <text evidence="3">Belongs to the protein kinase superfamily. STE Ser/Thr protein kinase family. STE20 subfamily.</text>
</comment>
<dbReference type="EMBL" id="KQ459601">
    <property type="protein sequence ID" value="KPI94002.1"/>
    <property type="molecule type" value="Genomic_DNA"/>
</dbReference>
<keyword evidence="8" id="KW-0479">Metal-binding</keyword>
<name>A0A194PKZ5_PAPXU</name>
<evidence type="ECO:0000256" key="15">
    <source>
        <dbReference type="PROSITE-ProRule" id="PRU10141"/>
    </source>
</evidence>
<evidence type="ECO:0000256" key="16">
    <source>
        <dbReference type="SAM" id="Coils"/>
    </source>
</evidence>
<feature type="compositionally biased region" description="Pro residues" evidence="17">
    <location>
        <begin position="76"/>
        <end position="85"/>
    </location>
</feature>
<comment type="cofactor">
    <cofactor evidence="1">
        <name>Mg(2+)</name>
        <dbReference type="ChEBI" id="CHEBI:18420"/>
    </cofactor>
</comment>
<dbReference type="InterPro" id="IPR011009">
    <property type="entry name" value="Kinase-like_dom_sf"/>
</dbReference>
<evidence type="ECO:0000256" key="10">
    <source>
        <dbReference type="ARBA" id="ARBA00022777"/>
    </source>
</evidence>
<organism evidence="19 20">
    <name type="scientific">Papilio xuthus</name>
    <name type="common">Asian swallowtail butterfly</name>
    <dbReference type="NCBI Taxonomy" id="66420"/>
    <lineage>
        <taxon>Eukaryota</taxon>
        <taxon>Metazoa</taxon>
        <taxon>Ecdysozoa</taxon>
        <taxon>Arthropoda</taxon>
        <taxon>Hexapoda</taxon>
        <taxon>Insecta</taxon>
        <taxon>Pterygota</taxon>
        <taxon>Neoptera</taxon>
        <taxon>Endopterygota</taxon>
        <taxon>Lepidoptera</taxon>
        <taxon>Glossata</taxon>
        <taxon>Ditrysia</taxon>
        <taxon>Papilionoidea</taxon>
        <taxon>Papilionidae</taxon>
        <taxon>Papilioninae</taxon>
        <taxon>Papilio</taxon>
    </lineage>
</organism>
<reference evidence="19 20" key="1">
    <citation type="journal article" date="2015" name="Nat. Commun.">
        <title>Outbred genome sequencing and CRISPR/Cas9 gene editing in butterflies.</title>
        <authorList>
            <person name="Li X."/>
            <person name="Fan D."/>
            <person name="Zhang W."/>
            <person name="Liu G."/>
            <person name="Zhang L."/>
            <person name="Zhao L."/>
            <person name="Fang X."/>
            <person name="Chen L."/>
            <person name="Dong Y."/>
            <person name="Chen Y."/>
            <person name="Ding Y."/>
            <person name="Zhao R."/>
            <person name="Feng M."/>
            <person name="Zhu Y."/>
            <person name="Feng Y."/>
            <person name="Jiang X."/>
            <person name="Zhu D."/>
            <person name="Xiang H."/>
            <person name="Feng X."/>
            <person name="Li S."/>
            <person name="Wang J."/>
            <person name="Zhang G."/>
            <person name="Kronforst M.R."/>
            <person name="Wang W."/>
        </authorList>
    </citation>
    <scope>NUCLEOTIDE SEQUENCE [LARGE SCALE GENOMIC DNA]</scope>
    <source>
        <strain evidence="19">Ya'a_city_454_Px</strain>
        <tissue evidence="19">Whole body</tissue>
    </source>
</reference>
<keyword evidence="12" id="KW-0460">Magnesium</keyword>
<dbReference type="Pfam" id="PF00069">
    <property type="entry name" value="Pkinase"/>
    <property type="match status" value="1"/>
</dbReference>
<dbReference type="GO" id="GO:0046872">
    <property type="term" value="F:metal ion binding"/>
    <property type="evidence" value="ECO:0007669"/>
    <property type="project" value="UniProtKB-KW"/>
</dbReference>
<accession>A0A194PKZ5</accession>
<keyword evidence="9 15" id="KW-0547">Nucleotide-binding</keyword>
<evidence type="ECO:0000256" key="4">
    <source>
        <dbReference type="ARBA" id="ARBA00012513"/>
    </source>
</evidence>
<feature type="domain" description="Protein kinase" evidence="18">
    <location>
        <begin position="104"/>
        <end position="236"/>
    </location>
</feature>
<evidence type="ECO:0000256" key="2">
    <source>
        <dbReference type="ARBA" id="ARBA00004496"/>
    </source>
</evidence>